<evidence type="ECO:0000313" key="2">
    <source>
        <dbReference type="EMBL" id="ASE38438.1"/>
    </source>
</evidence>
<name>A0A1Z3U588_BREVE</name>
<feature type="region of interest" description="Disordered" evidence="1">
    <location>
        <begin position="37"/>
        <end position="65"/>
    </location>
</feature>
<dbReference type="KEGG" id="bvc:CEP68_02365"/>
<protein>
    <submittedName>
        <fullName evidence="2">Uncharacterized protein</fullName>
    </submittedName>
</protein>
<dbReference type="GeneID" id="34014734"/>
<reference evidence="3" key="1">
    <citation type="submission" date="2017-06" db="EMBL/GenBank/DDBJ databases">
        <title>FDA dAtabase for Regulatory Grade micrObial Sequences (FDA-ARGOS): Supporting development and validation of Infectious Disease Dx tests.</title>
        <authorList>
            <person name="Minogue T."/>
            <person name="Wolcott M."/>
            <person name="Wasieloski L."/>
            <person name="Aguilar W."/>
            <person name="Moore D."/>
            <person name="Tallon L."/>
            <person name="Sadzewicz L."/>
            <person name="Sengamalay N."/>
            <person name="Ott S."/>
            <person name="Godinez A."/>
            <person name="Nagaraj S."/>
            <person name="Nadendla S."/>
            <person name="Geyer C."/>
            <person name="Sichtig H."/>
        </authorList>
    </citation>
    <scope>NUCLEOTIDE SEQUENCE [LARGE SCALE GENOMIC DNA]</scope>
    <source>
        <strain evidence="3">FDAARGOS_289</strain>
    </source>
</reference>
<dbReference type="AlphaFoldDB" id="A0A1Z3U588"/>
<feature type="compositionally biased region" description="Acidic residues" evidence="1">
    <location>
        <begin position="48"/>
        <end position="65"/>
    </location>
</feature>
<evidence type="ECO:0000313" key="3">
    <source>
        <dbReference type="Proteomes" id="UP000197050"/>
    </source>
</evidence>
<dbReference type="EMBL" id="CP022048">
    <property type="protein sequence ID" value="ASE38438.1"/>
    <property type="molecule type" value="Genomic_DNA"/>
</dbReference>
<dbReference type="Proteomes" id="UP000197050">
    <property type="component" value="Chromosome"/>
</dbReference>
<feature type="region of interest" description="Disordered" evidence="1">
    <location>
        <begin position="89"/>
        <end position="111"/>
    </location>
</feature>
<accession>A0A1Z3U588</accession>
<organism evidence="2 3">
    <name type="scientific">Brevundimonas vesicularis</name>
    <name type="common">Pseudomonas vesicularis</name>
    <dbReference type="NCBI Taxonomy" id="41276"/>
    <lineage>
        <taxon>Bacteria</taxon>
        <taxon>Pseudomonadati</taxon>
        <taxon>Pseudomonadota</taxon>
        <taxon>Alphaproteobacteria</taxon>
        <taxon>Caulobacterales</taxon>
        <taxon>Caulobacteraceae</taxon>
        <taxon>Brevundimonas</taxon>
    </lineage>
</organism>
<dbReference type="RefSeq" id="WP_088582250.1">
    <property type="nucleotide sequence ID" value="NZ_CP022048.2"/>
</dbReference>
<evidence type="ECO:0000256" key="1">
    <source>
        <dbReference type="SAM" id="MobiDB-lite"/>
    </source>
</evidence>
<gene>
    <name evidence="2" type="ORF">CEP68_02365</name>
</gene>
<proteinExistence type="predicted"/>
<sequence length="111" mass="11661">MGEKQGQPNNARLIAELQAVTLGIHLVGLDRLPEVMGPGSKAAISESPYDDCDPEPDGDDDDGLDECGMYADGFCSLVGTEWCDWSCPRGGLDATRPTGEDSPATEGEGES</sequence>